<reference evidence="1" key="1">
    <citation type="submission" date="2020-02" db="EMBL/GenBank/DDBJ databases">
        <authorList>
            <person name="Meier V. D."/>
        </authorList>
    </citation>
    <scope>NUCLEOTIDE SEQUENCE</scope>
    <source>
        <strain evidence="1">AVDCRST_MAG88</strain>
    </source>
</reference>
<protein>
    <submittedName>
        <fullName evidence="1">Uncharacterized protein</fullName>
    </submittedName>
</protein>
<name>A0A6J4UDG5_9BACT</name>
<sequence>MGLDRRLKRLEEARVTDAPDACVVYEDGTATAYIYATGERMPWAEYARRWPDHPTPKAYLTWRLLEAV</sequence>
<accession>A0A6J4UDG5</accession>
<evidence type="ECO:0000313" key="1">
    <source>
        <dbReference type="EMBL" id="CAA9546996.1"/>
    </source>
</evidence>
<gene>
    <name evidence="1" type="ORF">AVDCRST_MAG88-486</name>
</gene>
<dbReference type="EMBL" id="CADCWM010000159">
    <property type="protein sequence ID" value="CAA9546996.1"/>
    <property type="molecule type" value="Genomic_DNA"/>
</dbReference>
<organism evidence="1">
    <name type="scientific">uncultured Thermomicrobiales bacterium</name>
    <dbReference type="NCBI Taxonomy" id="1645740"/>
    <lineage>
        <taxon>Bacteria</taxon>
        <taxon>Pseudomonadati</taxon>
        <taxon>Thermomicrobiota</taxon>
        <taxon>Thermomicrobia</taxon>
        <taxon>Thermomicrobiales</taxon>
        <taxon>environmental samples</taxon>
    </lineage>
</organism>
<proteinExistence type="predicted"/>
<dbReference type="AlphaFoldDB" id="A0A6J4UDG5"/>